<organism evidence="6 7">
    <name type="scientific">Carpediemonas membranifera</name>
    <dbReference type="NCBI Taxonomy" id="201153"/>
    <lineage>
        <taxon>Eukaryota</taxon>
        <taxon>Metamonada</taxon>
        <taxon>Carpediemonas-like organisms</taxon>
        <taxon>Carpediemonas</taxon>
    </lineage>
</organism>
<comment type="subcellular location">
    <subcellularLocation>
        <location evidence="1">Cytoplasm</location>
    </subcellularLocation>
</comment>
<evidence type="ECO:0000256" key="1">
    <source>
        <dbReference type="ARBA" id="ARBA00004496"/>
    </source>
</evidence>
<evidence type="ECO:0000256" key="4">
    <source>
        <dbReference type="ARBA" id="ARBA00025779"/>
    </source>
</evidence>
<dbReference type="InterPro" id="IPR000626">
    <property type="entry name" value="Ubiquitin-like_dom"/>
</dbReference>
<keyword evidence="2" id="KW-0963">Cytoplasm</keyword>
<evidence type="ECO:0000313" key="6">
    <source>
        <dbReference type="EMBL" id="KAG9393472.1"/>
    </source>
</evidence>
<evidence type="ECO:0000259" key="5">
    <source>
        <dbReference type="PROSITE" id="PS50245"/>
    </source>
</evidence>
<dbReference type="GO" id="GO:0035371">
    <property type="term" value="C:microtubule plus-end"/>
    <property type="evidence" value="ECO:0007669"/>
    <property type="project" value="TreeGrafter"/>
</dbReference>
<dbReference type="SUPFAM" id="SSF54236">
    <property type="entry name" value="Ubiquitin-like"/>
    <property type="match status" value="1"/>
</dbReference>
<dbReference type="SUPFAM" id="SSF74924">
    <property type="entry name" value="Cap-Gly domain"/>
    <property type="match status" value="1"/>
</dbReference>
<dbReference type="PROSITE" id="PS00845">
    <property type="entry name" value="CAP_GLY_1"/>
    <property type="match status" value="1"/>
</dbReference>
<dbReference type="PANTHER" id="PTHR18916">
    <property type="entry name" value="DYNACTIN 1-RELATED MICROTUBULE-BINDING"/>
    <property type="match status" value="1"/>
</dbReference>
<dbReference type="Gene3D" id="3.10.20.90">
    <property type="entry name" value="Phosphatidylinositol 3-kinase Catalytic Subunit, Chain A, domain 1"/>
    <property type="match status" value="1"/>
</dbReference>
<dbReference type="GO" id="GO:0005737">
    <property type="term" value="C:cytoplasm"/>
    <property type="evidence" value="ECO:0007669"/>
    <property type="project" value="UniProtKB-SubCell"/>
</dbReference>
<dbReference type="GO" id="GO:0031122">
    <property type="term" value="P:cytoplasmic microtubule organization"/>
    <property type="evidence" value="ECO:0007669"/>
    <property type="project" value="TreeGrafter"/>
</dbReference>
<sequence length="255" mass="28869">MDAVSKEMLEWKTTESYMVKLHIAHNYISGVFMEQRFHPEWTVEKVKDQVYLRTGTEPAFQVLTLQDASGKTICTLDNDAATLASLGAQDGFTLHCQDTNPNSLAKNGGFEDLSQVEKYEISDEAYEARDNSYRAWKKKLEREEPNHPWLVKIRNMKENKTDEEEAKHVHVGDRVEVLGGRRGTVRFVGVVPEIKSGWWVGIEYDEPSGKHDGVVKGKRYFDAAPMCGGFMRPSAVKVGDFPPLGLDDLEDDDEL</sequence>
<evidence type="ECO:0000256" key="3">
    <source>
        <dbReference type="ARBA" id="ARBA00023186"/>
    </source>
</evidence>
<evidence type="ECO:0000256" key="2">
    <source>
        <dbReference type="ARBA" id="ARBA00022490"/>
    </source>
</evidence>
<dbReference type="EMBL" id="JAHDYR010000025">
    <property type="protein sequence ID" value="KAG9393472.1"/>
    <property type="molecule type" value="Genomic_DNA"/>
</dbReference>
<proteinExistence type="inferred from homology"/>
<reference evidence="6" key="1">
    <citation type="submission" date="2021-05" db="EMBL/GenBank/DDBJ databases">
        <title>A free-living protist that lacks canonical eukaryotic 1 DNA replication and segregation systems.</title>
        <authorList>
            <person name="Salas-Leiva D.E."/>
            <person name="Tromer E.C."/>
            <person name="Curtis B.A."/>
            <person name="Jerlstrom-Hultqvist J."/>
            <person name="Kolisko M."/>
            <person name="Yi Z."/>
            <person name="Salas-Leiva J.S."/>
            <person name="Gallot-Lavallee L."/>
            <person name="Kops G.J.P.L."/>
            <person name="Archibald J.M."/>
            <person name="Simpson A.G.B."/>
            <person name="Roger A.J."/>
        </authorList>
    </citation>
    <scope>NUCLEOTIDE SEQUENCE</scope>
    <source>
        <strain evidence="6">BICM</strain>
    </source>
</reference>
<dbReference type="GO" id="GO:0051010">
    <property type="term" value="F:microtubule plus-end binding"/>
    <property type="evidence" value="ECO:0007669"/>
    <property type="project" value="TreeGrafter"/>
</dbReference>
<dbReference type="GO" id="GO:0007021">
    <property type="term" value="P:tubulin complex assembly"/>
    <property type="evidence" value="ECO:0007669"/>
    <property type="project" value="InterPro"/>
</dbReference>
<dbReference type="Pfam" id="PF14560">
    <property type="entry name" value="Ubiquitin_2"/>
    <property type="match status" value="1"/>
</dbReference>
<protein>
    <submittedName>
        <fullName evidence="6">Ubiquitin-like domain</fullName>
    </submittedName>
</protein>
<dbReference type="Pfam" id="PF01302">
    <property type="entry name" value="CAP_GLY"/>
    <property type="match status" value="1"/>
</dbReference>
<feature type="domain" description="CAP-Gly" evidence="5">
    <location>
        <begin position="190"/>
        <end position="232"/>
    </location>
</feature>
<dbReference type="Proteomes" id="UP000717585">
    <property type="component" value="Unassembled WGS sequence"/>
</dbReference>
<dbReference type="OrthoDB" id="2130750at2759"/>
<evidence type="ECO:0000313" key="7">
    <source>
        <dbReference type="Proteomes" id="UP000717585"/>
    </source>
</evidence>
<dbReference type="CDD" id="cd01789">
    <property type="entry name" value="Ubl_TBCB"/>
    <property type="match status" value="1"/>
</dbReference>
<dbReference type="Gene3D" id="2.30.30.190">
    <property type="entry name" value="CAP Gly-rich-like domain"/>
    <property type="match status" value="1"/>
</dbReference>
<dbReference type="PROSITE" id="PS50245">
    <property type="entry name" value="CAP_GLY_2"/>
    <property type="match status" value="1"/>
</dbReference>
<dbReference type="GO" id="GO:0043014">
    <property type="term" value="F:alpha-tubulin binding"/>
    <property type="evidence" value="ECO:0007669"/>
    <property type="project" value="InterPro"/>
</dbReference>
<dbReference type="InterPro" id="IPR000938">
    <property type="entry name" value="CAP-Gly_domain"/>
</dbReference>
<dbReference type="GO" id="GO:0007023">
    <property type="term" value="P:post-chaperonin tubulin folding pathway"/>
    <property type="evidence" value="ECO:0007669"/>
    <property type="project" value="InterPro"/>
</dbReference>
<dbReference type="SMART" id="SM01052">
    <property type="entry name" value="CAP_GLY"/>
    <property type="match status" value="1"/>
</dbReference>
<comment type="similarity">
    <text evidence="4">Belongs to the TBCB family.</text>
</comment>
<dbReference type="AlphaFoldDB" id="A0A8J6E3P9"/>
<dbReference type="GO" id="GO:0005634">
    <property type="term" value="C:nucleus"/>
    <property type="evidence" value="ECO:0007669"/>
    <property type="project" value="TreeGrafter"/>
</dbReference>
<dbReference type="PANTHER" id="PTHR18916:SF85">
    <property type="entry name" value="TUBULIN-FOLDING COFACTOR B"/>
    <property type="match status" value="1"/>
</dbReference>
<keyword evidence="7" id="KW-1185">Reference proteome</keyword>
<keyword evidence="3" id="KW-0143">Chaperone</keyword>
<dbReference type="InterPro" id="IPR036859">
    <property type="entry name" value="CAP-Gly_dom_sf"/>
</dbReference>
<dbReference type="InterPro" id="IPR045172">
    <property type="entry name" value="TBCB_Ubl"/>
</dbReference>
<accession>A0A8J6E3P9</accession>
<name>A0A8J6E3P9_9EUKA</name>
<gene>
    <name evidence="6" type="ORF">J8273_3612</name>
</gene>
<dbReference type="InterPro" id="IPR029071">
    <property type="entry name" value="Ubiquitin-like_domsf"/>
</dbReference>
<comment type="caution">
    <text evidence="6">The sequence shown here is derived from an EMBL/GenBank/DDBJ whole genome shotgun (WGS) entry which is preliminary data.</text>
</comment>